<accession>R9HXT3</accession>
<dbReference type="PATRIC" id="fig|1235788.3.peg.4396"/>
<dbReference type="Proteomes" id="UP000014200">
    <property type="component" value="Unassembled WGS sequence"/>
</dbReference>
<evidence type="ECO:0000313" key="3">
    <source>
        <dbReference type="Proteomes" id="UP000014200"/>
    </source>
</evidence>
<reference evidence="2 3" key="1">
    <citation type="submission" date="2013-04" db="EMBL/GenBank/DDBJ databases">
        <title>The Genome Sequence of Bacteroides massiliensis dnLKV3.</title>
        <authorList>
            <consortium name="The Broad Institute Genomics Platform"/>
            <consortium name="The Broad Institute Genome Sequencing Center for Infectious Disease"/>
            <person name="Earl A."/>
            <person name="Xavier R."/>
            <person name="Kuhn K."/>
            <person name="Stappenbeck T."/>
            <person name="Walker B."/>
            <person name="Young S."/>
            <person name="Zeng Q."/>
            <person name="Gargeya S."/>
            <person name="Fitzgerald M."/>
            <person name="Haas B."/>
            <person name="Abouelleil A."/>
            <person name="Allen A.W."/>
            <person name="Alvarado L."/>
            <person name="Arachchi H.M."/>
            <person name="Berlin A.M."/>
            <person name="Chapman S.B."/>
            <person name="Gainer-Dewar J."/>
            <person name="Goldberg J."/>
            <person name="Griggs A."/>
            <person name="Gujja S."/>
            <person name="Hansen M."/>
            <person name="Howarth C."/>
            <person name="Imamovic A."/>
            <person name="Ireland A."/>
            <person name="Larimer J."/>
            <person name="McCowan C."/>
            <person name="Murphy C."/>
            <person name="Pearson M."/>
            <person name="Poon T.W."/>
            <person name="Priest M."/>
            <person name="Roberts A."/>
            <person name="Saif S."/>
            <person name="Shea T."/>
            <person name="Sisk P."/>
            <person name="Sykes S."/>
            <person name="Wortman J."/>
            <person name="Nusbaum C."/>
            <person name="Birren B."/>
        </authorList>
    </citation>
    <scope>NUCLEOTIDE SEQUENCE [LARGE SCALE GENOMIC DNA]</scope>
    <source>
        <strain evidence="3">dnLKV3</strain>
    </source>
</reference>
<evidence type="ECO:0000256" key="1">
    <source>
        <dbReference type="SAM" id="Phobius"/>
    </source>
</evidence>
<keyword evidence="1" id="KW-0812">Transmembrane</keyword>
<proteinExistence type="predicted"/>
<dbReference type="RefSeq" id="WP_016278463.1">
    <property type="nucleotide sequence ID" value="NZ_CAUCNL010000025.1"/>
</dbReference>
<feature type="transmembrane region" description="Helical" evidence="1">
    <location>
        <begin position="12"/>
        <end position="31"/>
    </location>
</feature>
<dbReference type="InterPro" id="IPR049458">
    <property type="entry name" value="EpsG-like"/>
</dbReference>
<dbReference type="STRING" id="1235788.C802_04285"/>
<gene>
    <name evidence="2" type="ORF">C802_04285</name>
</gene>
<dbReference type="EMBL" id="ASSP01000031">
    <property type="protein sequence ID" value="EOS08833.1"/>
    <property type="molecule type" value="Genomic_DNA"/>
</dbReference>
<feature type="transmembrane region" description="Helical" evidence="1">
    <location>
        <begin position="237"/>
        <end position="257"/>
    </location>
</feature>
<dbReference type="GeneID" id="82153602"/>
<keyword evidence="1" id="KW-0472">Membrane</keyword>
<feature type="transmembrane region" description="Helical" evidence="1">
    <location>
        <begin position="191"/>
        <end position="216"/>
    </location>
</feature>
<dbReference type="AlphaFoldDB" id="R9HXT3"/>
<evidence type="ECO:0000313" key="2">
    <source>
        <dbReference type="EMBL" id="EOS08833.1"/>
    </source>
</evidence>
<dbReference type="HOGENOM" id="CLU_766520_0_0_10"/>
<dbReference type="Pfam" id="PF14897">
    <property type="entry name" value="EpsG"/>
    <property type="match status" value="1"/>
</dbReference>
<feature type="transmembrane region" description="Helical" evidence="1">
    <location>
        <begin position="84"/>
        <end position="103"/>
    </location>
</feature>
<sequence>MANRHYKKKGLFYFFSFFAVAPLVLLASFRASNVGSDTSFYQIPFWRDALLSHGGLIDYIERHPNFEAGYLFVNYFISLLTDNIVYLFLVIYTLIILPVYKVAMRWRKSLSPFLFMTIYCLVCYNELLSTVRQGIAMSLSLLAFNYFLEQKYYKYFSLSVMAYAFHTSALIPFVFPFVYKFVDKYKLEDCRLIYMSFSALFICILLNFDNILVFVINNNFLAEKFIEYTSKGNAFEGDLGLSNLIVKLMILAYIYFIMKLRGKSTFVDFFFLMAILDLAFSSLGIIINHLIRLSLYPRMMTCISLPFLFKNYPLYIRLGKIRYKLPFEFIFISLLLFYWYYVYIYGDFAATSDYKFNPEIF</sequence>
<organism evidence="2 3">
    <name type="scientific">Phocaeicola sartorii</name>
    <dbReference type="NCBI Taxonomy" id="671267"/>
    <lineage>
        <taxon>Bacteria</taxon>
        <taxon>Pseudomonadati</taxon>
        <taxon>Bacteroidota</taxon>
        <taxon>Bacteroidia</taxon>
        <taxon>Bacteroidales</taxon>
        <taxon>Bacteroidaceae</taxon>
        <taxon>Phocaeicola</taxon>
    </lineage>
</organism>
<keyword evidence="1" id="KW-1133">Transmembrane helix</keyword>
<evidence type="ECO:0008006" key="4">
    <source>
        <dbReference type="Google" id="ProtNLM"/>
    </source>
</evidence>
<feature type="transmembrane region" description="Helical" evidence="1">
    <location>
        <begin position="133"/>
        <end position="148"/>
    </location>
</feature>
<feature type="transmembrane region" description="Helical" evidence="1">
    <location>
        <begin position="110"/>
        <end position="127"/>
    </location>
</feature>
<protein>
    <recommendedName>
        <fullName evidence="4">EpsG family protein</fullName>
    </recommendedName>
</protein>
<feature type="transmembrane region" description="Helical" evidence="1">
    <location>
        <begin position="160"/>
        <end position="179"/>
    </location>
</feature>
<feature type="transmembrane region" description="Helical" evidence="1">
    <location>
        <begin position="269"/>
        <end position="291"/>
    </location>
</feature>
<keyword evidence="3" id="KW-1185">Reference proteome</keyword>
<comment type="caution">
    <text evidence="2">The sequence shown here is derived from an EMBL/GenBank/DDBJ whole genome shotgun (WGS) entry which is preliminary data.</text>
</comment>
<feature type="transmembrane region" description="Helical" evidence="1">
    <location>
        <begin position="325"/>
        <end position="344"/>
    </location>
</feature>
<name>R9HXT3_9BACT</name>